<proteinExistence type="inferred from homology"/>
<dbReference type="GO" id="GO:0005524">
    <property type="term" value="F:ATP binding"/>
    <property type="evidence" value="ECO:0007669"/>
    <property type="project" value="UniProtKB-KW"/>
</dbReference>
<feature type="transmembrane region" description="Helical" evidence="17">
    <location>
        <begin position="804"/>
        <end position="829"/>
    </location>
</feature>
<dbReference type="Pfam" id="PF00571">
    <property type="entry name" value="CBS"/>
    <property type="match status" value="2"/>
</dbReference>
<dbReference type="GO" id="GO:0000049">
    <property type="term" value="F:tRNA binding"/>
    <property type="evidence" value="ECO:0007669"/>
    <property type="project" value="InterPro"/>
</dbReference>
<dbReference type="InterPro" id="IPR001412">
    <property type="entry name" value="aa-tRNA-synth_I_CS"/>
</dbReference>
<dbReference type="GO" id="GO:0034707">
    <property type="term" value="C:chloride channel complex"/>
    <property type="evidence" value="ECO:0007669"/>
    <property type="project" value="UniProtKB-KW"/>
</dbReference>
<dbReference type="InterPro" id="IPR033910">
    <property type="entry name" value="GluRS_core"/>
</dbReference>
<dbReference type="PRINTS" id="PR00762">
    <property type="entry name" value="CLCHANNEL"/>
</dbReference>
<keyword evidence="20" id="KW-1185">Reference proteome</keyword>
<gene>
    <name evidence="19" type="ORF">K7X08_037177</name>
</gene>
<dbReference type="GO" id="GO:0048608">
    <property type="term" value="P:reproductive structure development"/>
    <property type="evidence" value="ECO:0007669"/>
    <property type="project" value="UniProtKB-ARBA"/>
</dbReference>
<comment type="caution">
    <text evidence="19">The sequence shown here is derived from an EMBL/GenBank/DDBJ whole genome shotgun (WGS) entry which is preliminary data.</text>
</comment>
<keyword evidence="7" id="KW-0067">ATP-binding</keyword>
<dbReference type="AlphaFoldDB" id="A0A9Q1L799"/>
<accession>A0A9Q1L799</accession>
<dbReference type="Gene3D" id="3.10.580.10">
    <property type="entry name" value="CBS-domain"/>
    <property type="match status" value="1"/>
</dbReference>
<keyword evidence="12" id="KW-0030">Aminoacyl-tRNA synthetase</keyword>
<dbReference type="CDD" id="cd04592">
    <property type="entry name" value="CBS_pair_voltage-gated_CLC_euk_bac"/>
    <property type="match status" value="1"/>
</dbReference>
<dbReference type="PANTHER" id="PTHR43427:SF6">
    <property type="entry name" value="CHLORIDE CHANNEL PROTEIN CLC-E"/>
    <property type="match status" value="1"/>
</dbReference>
<keyword evidence="11 17" id="KW-0472">Membrane</keyword>
<dbReference type="InterPro" id="IPR020058">
    <property type="entry name" value="Glu/Gln-tRNA-synth_Ib_cat-dom"/>
</dbReference>
<evidence type="ECO:0000256" key="5">
    <source>
        <dbReference type="ARBA" id="ARBA00022692"/>
    </source>
</evidence>
<evidence type="ECO:0000256" key="8">
    <source>
        <dbReference type="ARBA" id="ARBA00022917"/>
    </source>
</evidence>
<dbReference type="PROSITE" id="PS00178">
    <property type="entry name" value="AA_TRNA_LIGASE_I"/>
    <property type="match status" value="1"/>
</dbReference>
<comment type="similarity">
    <text evidence="2 17">Belongs to the chloride channel (TC 2.A.49) family.</text>
</comment>
<keyword evidence="4" id="KW-0436">Ligase</keyword>
<keyword evidence="3 17" id="KW-0813">Transport</keyword>
<keyword evidence="9 17" id="KW-1133">Transmembrane helix</keyword>
<evidence type="ECO:0000256" key="1">
    <source>
        <dbReference type="ARBA" id="ARBA00004141"/>
    </source>
</evidence>
<dbReference type="CDD" id="cd00400">
    <property type="entry name" value="Voltage_gated_ClC"/>
    <property type="match status" value="1"/>
</dbReference>
<dbReference type="InterPro" id="IPR046342">
    <property type="entry name" value="CBS_dom_sf"/>
</dbReference>
<dbReference type="GO" id="GO:0009791">
    <property type="term" value="P:post-embryonic development"/>
    <property type="evidence" value="ECO:0007669"/>
    <property type="project" value="UniProtKB-ARBA"/>
</dbReference>
<dbReference type="CDD" id="cd00808">
    <property type="entry name" value="GluRS_core"/>
    <property type="match status" value="1"/>
</dbReference>
<dbReference type="SUPFAM" id="SSF54631">
    <property type="entry name" value="CBS-domain pair"/>
    <property type="match status" value="1"/>
</dbReference>
<keyword evidence="8" id="KW-0648">Protein biosynthesis</keyword>
<keyword evidence="10 17" id="KW-0406">Ion transport</keyword>
<evidence type="ECO:0000313" key="19">
    <source>
        <dbReference type="EMBL" id="KAJ8530342.1"/>
    </source>
</evidence>
<dbReference type="OrthoDB" id="4564at2759"/>
<dbReference type="Gene3D" id="1.10.10.350">
    <property type="match status" value="1"/>
</dbReference>
<feature type="transmembrane region" description="Helical" evidence="17">
    <location>
        <begin position="766"/>
        <end position="792"/>
    </location>
</feature>
<dbReference type="InterPro" id="IPR020751">
    <property type="entry name" value="aa-tRNA-synth_I_codon-bd_sub2"/>
</dbReference>
<keyword evidence="6" id="KW-0547">Nucleotide-binding</keyword>
<evidence type="ECO:0000256" key="16">
    <source>
        <dbReference type="PROSITE-ProRule" id="PRU00703"/>
    </source>
</evidence>
<dbReference type="SMART" id="SM00116">
    <property type="entry name" value="CBS"/>
    <property type="match status" value="2"/>
</dbReference>
<name>A0A9Q1L799_9SOLA</name>
<evidence type="ECO:0000256" key="17">
    <source>
        <dbReference type="RuleBase" id="RU361221"/>
    </source>
</evidence>
<evidence type="ECO:0000313" key="20">
    <source>
        <dbReference type="Proteomes" id="UP001152561"/>
    </source>
</evidence>
<evidence type="ECO:0000256" key="2">
    <source>
        <dbReference type="ARBA" id="ARBA00009476"/>
    </source>
</evidence>
<evidence type="ECO:0000256" key="15">
    <source>
        <dbReference type="ARBA" id="ARBA00023303"/>
    </source>
</evidence>
<evidence type="ECO:0000256" key="6">
    <source>
        <dbReference type="ARBA" id="ARBA00022741"/>
    </source>
</evidence>
<keyword evidence="5 17" id="KW-0812">Transmembrane</keyword>
<evidence type="ECO:0000256" key="12">
    <source>
        <dbReference type="ARBA" id="ARBA00023146"/>
    </source>
</evidence>
<dbReference type="Pfam" id="PF00654">
    <property type="entry name" value="Voltage_CLC"/>
    <property type="match status" value="1"/>
</dbReference>
<feature type="domain" description="CBS" evidence="18">
    <location>
        <begin position="1045"/>
        <end position="1101"/>
    </location>
</feature>
<evidence type="ECO:0000256" key="3">
    <source>
        <dbReference type="ARBA" id="ARBA00022448"/>
    </source>
</evidence>
<evidence type="ECO:0000256" key="7">
    <source>
        <dbReference type="ARBA" id="ARBA00022840"/>
    </source>
</evidence>
<dbReference type="SUPFAM" id="SSF48163">
    <property type="entry name" value="An anticodon-binding domain of class I aminoacyl-tRNA synthetases"/>
    <property type="match status" value="1"/>
</dbReference>
<evidence type="ECO:0000256" key="14">
    <source>
        <dbReference type="ARBA" id="ARBA00023214"/>
    </source>
</evidence>
<comment type="subcellular location">
    <subcellularLocation>
        <location evidence="1 17">Membrane</location>
        <topology evidence="1 17">Multi-pass membrane protein</topology>
    </subcellularLocation>
</comment>
<organism evidence="19 20">
    <name type="scientific">Anisodus acutangulus</name>
    <dbReference type="NCBI Taxonomy" id="402998"/>
    <lineage>
        <taxon>Eukaryota</taxon>
        <taxon>Viridiplantae</taxon>
        <taxon>Streptophyta</taxon>
        <taxon>Embryophyta</taxon>
        <taxon>Tracheophyta</taxon>
        <taxon>Spermatophyta</taxon>
        <taxon>Magnoliopsida</taxon>
        <taxon>eudicotyledons</taxon>
        <taxon>Gunneridae</taxon>
        <taxon>Pentapetalae</taxon>
        <taxon>asterids</taxon>
        <taxon>lamiids</taxon>
        <taxon>Solanales</taxon>
        <taxon>Solanaceae</taxon>
        <taxon>Solanoideae</taxon>
        <taxon>Hyoscyameae</taxon>
        <taxon>Anisodus</taxon>
    </lineage>
</organism>
<feature type="transmembrane region" description="Helical" evidence="17">
    <location>
        <begin position="544"/>
        <end position="566"/>
    </location>
</feature>
<evidence type="ECO:0000256" key="10">
    <source>
        <dbReference type="ARBA" id="ARBA00023065"/>
    </source>
</evidence>
<keyword evidence="14 17" id="KW-0868">Chloride</keyword>
<dbReference type="InterPro" id="IPR014729">
    <property type="entry name" value="Rossmann-like_a/b/a_fold"/>
</dbReference>
<dbReference type="InterPro" id="IPR008925">
    <property type="entry name" value="aa_tRNA-synth_I_cd-bd_sf"/>
</dbReference>
<evidence type="ECO:0000259" key="18">
    <source>
        <dbReference type="PROSITE" id="PS51371"/>
    </source>
</evidence>
<keyword evidence="16" id="KW-0129">CBS domain</keyword>
<dbReference type="InterPro" id="IPR001807">
    <property type="entry name" value="ClC"/>
</dbReference>
<comment type="caution">
    <text evidence="17">Lacks conserved residue(s) required for the propagation of feature annotation.</text>
</comment>
<sequence>MATLAAPPWFRARLIPELKNRQSLLYCRNGDRRYRQSLCFRRRSLSVYALAGDEGDFLVCFAPSPTGNLHVGGARTALFNYLYARSKGGKFILRIEDTDLEISTRESEEAVLRELCWLGLAWDEGPGIGGNYGPYRLSERNALYKQFAEKLLQSGDVYLCFCSNEELEKMKMGQTKTDQFPDPPIFNTDKNGWNFNTLGDFVIMRSNEQPVYNFCVTTISHEHLPNTLRQALIYKALRFAMPHFAHVSLILAPDRSKLSKRHGATSVGQAMVNYLALLGWGDGTENEFFTLNNLLLISFAVEKFTIERVNKSGAIFDSTKLSFQSLRFLLKLIGHPWLPPVPDVFPDSKAKRRRICDSVWYAICSTEGKPILEDGVSEIAKSLLAAYDSGELSGALAEGQPGWKNWVKNFGKLLKRKGKSLFMPLRMLLTGKLHGPDIGATTVLLYKAGASGSVVPQVGISSVIGCIVQYHPNSFFSSLSRRHICDKAFSPRFARLLNNESRNCWPRPSLPPGRFSDSNTEKSKVDSDSGIHQINAVVPEGNTAIISACFVGFFTGITVVLFNAAVHEIRDFCWDGIPSRGASWLREEPIGVKWQRVILVPACGGLVVSFLNAFRATLEVSTQGNWTSSVKSVLGPVLKTLAACVTLGTGNSLGPEGPSVEIGTSVAKGVGALLDKGAHRNLSLKAAGSAAGISSGFNAAVAGCFFAVESVLWPAPAESSLSLTNTTSMVILSAVIASVVSEIGLGSEPAFAVPAYDFRTPTELPLYLLLGIFCGLVSVALSSCTSFMLQIVENIQMTNSVPKSAFPVLGGLLVGLVALAYPEILYWGFENVDILLESHPLVKGLSTDLLLQLVAAKIVTTSLCRASGLVGGYYAPSLFIGAATGTAYGKIVSYIVSHADPIFHLSILEVASPQAYGLVGMAATLAGVCQVPLTAVLLLFELTQDYRIVLPLLGAVGLSSWVTSGQTRKGVVKDRKKLKDARVQMTQWQGTSSSNIGLPSLTYSSGPEPSQKGSNLCELESSLCLYESDDEENDFARKILVAQAMRTRYVTVLMSTLLMETISLMLAEKQSCAIIVDENNFLIGLLTLSDIQNYSKLPRAEGKYQQELVVAEICSSNGNKCRVSCTVTPNTDLLSALTLMEKHGLSQLPVILRHVEDEGVHPVGILDRECINVACRALATREQLS</sequence>
<protein>
    <recommendedName>
        <fullName evidence="17">Chloride channel protein</fullName>
    </recommendedName>
</protein>
<reference evidence="20" key="1">
    <citation type="journal article" date="2023" name="Proc. Natl. Acad. Sci. U.S.A.">
        <title>Genomic and structural basis for evolution of tropane alkaloid biosynthesis.</title>
        <authorList>
            <person name="Wanga Y.-J."/>
            <person name="Taina T."/>
            <person name="Yua J.-Y."/>
            <person name="Lia J."/>
            <person name="Xua B."/>
            <person name="Chenc J."/>
            <person name="D'Auriad J.C."/>
            <person name="Huanga J.-P."/>
            <person name="Huanga S.-X."/>
        </authorList>
    </citation>
    <scope>NUCLEOTIDE SEQUENCE [LARGE SCALE GENOMIC DNA]</scope>
    <source>
        <strain evidence="20">cv. KIB-2019</strain>
    </source>
</reference>
<dbReference type="SUPFAM" id="SSF52374">
    <property type="entry name" value="Nucleotidylyl transferase"/>
    <property type="match status" value="1"/>
</dbReference>
<dbReference type="EMBL" id="JAJAGQ010000022">
    <property type="protein sequence ID" value="KAJ8530342.1"/>
    <property type="molecule type" value="Genomic_DNA"/>
</dbReference>
<dbReference type="GO" id="GO:0005254">
    <property type="term" value="F:chloride channel activity"/>
    <property type="evidence" value="ECO:0007669"/>
    <property type="project" value="UniProtKB-UniRule"/>
</dbReference>
<evidence type="ECO:0000256" key="4">
    <source>
        <dbReference type="ARBA" id="ARBA00022598"/>
    </source>
</evidence>
<dbReference type="SUPFAM" id="SSF81340">
    <property type="entry name" value="Clc chloride channel"/>
    <property type="match status" value="1"/>
</dbReference>
<dbReference type="GO" id="GO:0009535">
    <property type="term" value="C:chloroplast thylakoid membrane"/>
    <property type="evidence" value="ECO:0007669"/>
    <property type="project" value="TreeGrafter"/>
</dbReference>
<keyword evidence="15" id="KW-0407">Ion channel</keyword>
<dbReference type="Gene3D" id="3.40.50.620">
    <property type="entry name" value="HUPs"/>
    <property type="match status" value="2"/>
</dbReference>
<dbReference type="GO" id="GO:0008270">
    <property type="term" value="F:zinc ion binding"/>
    <property type="evidence" value="ECO:0007669"/>
    <property type="project" value="InterPro"/>
</dbReference>
<keyword evidence="13" id="KW-0869">Chloride channel</keyword>
<dbReference type="PANTHER" id="PTHR43427">
    <property type="entry name" value="CHLORIDE CHANNEL PROTEIN CLC-E"/>
    <property type="match status" value="1"/>
</dbReference>
<dbReference type="Pfam" id="PF00749">
    <property type="entry name" value="tRNA-synt_1c"/>
    <property type="match status" value="2"/>
</dbReference>
<evidence type="ECO:0000256" key="11">
    <source>
        <dbReference type="ARBA" id="ARBA00023136"/>
    </source>
</evidence>
<dbReference type="InterPro" id="IPR000644">
    <property type="entry name" value="CBS_dom"/>
</dbReference>
<feature type="transmembrane region" description="Helical" evidence="17">
    <location>
        <begin position="916"/>
        <end position="940"/>
    </location>
</feature>
<dbReference type="GO" id="GO:0006424">
    <property type="term" value="P:glutamyl-tRNA aminoacylation"/>
    <property type="evidence" value="ECO:0007669"/>
    <property type="project" value="InterPro"/>
</dbReference>
<evidence type="ECO:0000256" key="9">
    <source>
        <dbReference type="ARBA" id="ARBA00022989"/>
    </source>
</evidence>
<dbReference type="PROSITE" id="PS51371">
    <property type="entry name" value="CBS"/>
    <property type="match status" value="1"/>
</dbReference>
<evidence type="ECO:0000256" key="13">
    <source>
        <dbReference type="ARBA" id="ARBA00023173"/>
    </source>
</evidence>
<feature type="transmembrane region" description="Helical" evidence="17">
    <location>
        <begin position="873"/>
        <end position="896"/>
    </location>
</feature>
<dbReference type="Gene3D" id="1.10.3080.10">
    <property type="entry name" value="Clc chloride channel"/>
    <property type="match status" value="1"/>
</dbReference>
<dbReference type="InterPro" id="IPR014743">
    <property type="entry name" value="Cl-channel_core"/>
</dbReference>
<dbReference type="GO" id="GO:0004812">
    <property type="term" value="F:aminoacyl-tRNA ligase activity"/>
    <property type="evidence" value="ECO:0007669"/>
    <property type="project" value="UniProtKB-KW"/>
</dbReference>
<dbReference type="InterPro" id="IPR050368">
    <property type="entry name" value="ClC-type_chloride_channel"/>
</dbReference>
<dbReference type="Proteomes" id="UP001152561">
    <property type="component" value="Unassembled WGS sequence"/>
</dbReference>
<feature type="transmembrane region" description="Helical" evidence="17">
    <location>
        <begin position="729"/>
        <end position="746"/>
    </location>
</feature>